<dbReference type="NCBIfam" id="NF004755">
    <property type="entry name" value="PRK06082.1"/>
    <property type="match status" value="1"/>
</dbReference>
<keyword evidence="5" id="KW-0032">Aminotransferase</keyword>
<evidence type="ECO:0000256" key="3">
    <source>
        <dbReference type="ARBA" id="ARBA00022898"/>
    </source>
</evidence>
<dbReference type="InterPro" id="IPR015421">
    <property type="entry name" value="PyrdxlP-dep_Trfase_major"/>
</dbReference>
<protein>
    <submittedName>
        <fullName evidence="5">Aspartate aminotransferase family protein</fullName>
    </submittedName>
</protein>
<dbReference type="RefSeq" id="WP_188860779.1">
    <property type="nucleotide sequence ID" value="NZ_BMLT01000005.1"/>
</dbReference>
<evidence type="ECO:0000313" key="5">
    <source>
        <dbReference type="EMBL" id="GGO82309.1"/>
    </source>
</evidence>
<dbReference type="InterPro" id="IPR005814">
    <property type="entry name" value="Aminotrans_3"/>
</dbReference>
<evidence type="ECO:0000256" key="2">
    <source>
        <dbReference type="ARBA" id="ARBA00008954"/>
    </source>
</evidence>
<dbReference type="EMBL" id="BMLT01000005">
    <property type="protein sequence ID" value="GGO82309.1"/>
    <property type="molecule type" value="Genomic_DNA"/>
</dbReference>
<dbReference type="SUPFAM" id="SSF53383">
    <property type="entry name" value="PLP-dependent transferases"/>
    <property type="match status" value="1"/>
</dbReference>
<dbReference type="CDD" id="cd00610">
    <property type="entry name" value="OAT_like"/>
    <property type="match status" value="1"/>
</dbReference>
<evidence type="ECO:0000256" key="1">
    <source>
        <dbReference type="ARBA" id="ARBA00001933"/>
    </source>
</evidence>
<dbReference type="PIRSF" id="PIRSF000521">
    <property type="entry name" value="Transaminase_4ab_Lys_Orn"/>
    <property type="match status" value="1"/>
</dbReference>
<evidence type="ECO:0000256" key="4">
    <source>
        <dbReference type="RuleBase" id="RU003560"/>
    </source>
</evidence>
<reference evidence="5 6" key="1">
    <citation type="journal article" date="2014" name="Int. J. Syst. Evol. Microbiol.">
        <title>Complete genome sequence of Corynebacterium casei LMG S-19264T (=DSM 44701T), isolated from a smear-ripened cheese.</title>
        <authorList>
            <consortium name="US DOE Joint Genome Institute (JGI-PGF)"/>
            <person name="Walter F."/>
            <person name="Albersmeier A."/>
            <person name="Kalinowski J."/>
            <person name="Ruckert C."/>
        </authorList>
    </citation>
    <scope>NUCLEOTIDE SEQUENCE [LARGE SCALE GENOMIC DNA]</scope>
    <source>
        <strain evidence="5 6">CGMCC 1.7286</strain>
    </source>
</reference>
<dbReference type="AlphaFoldDB" id="A0A917ZHN6"/>
<dbReference type="PROSITE" id="PS00600">
    <property type="entry name" value="AA_TRANSFER_CLASS_3"/>
    <property type="match status" value="1"/>
</dbReference>
<dbReference type="PANTHER" id="PTHR43094:SF1">
    <property type="entry name" value="AMINOTRANSFERASE CLASS-III"/>
    <property type="match status" value="1"/>
</dbReference>
<dbReference type="PANTHER" id="PTHR43094">
    <property type="entry name" value="AMINOTRANSFERASE"/>
    <property type="match status" value="1"/>
</dbReference>
<dbReference type="Gene3D" id="3.90.1150.10">
    <property type="entry name" value="Aspartate Aminotransferase, domain 1"/>
    <property type="match status" value="1"/>
</dbReference>
<name>A0A917ZHN6_9GAMM</name>
<comment type="caution">
    <text evidence="5">The sequence shown here is derived from an EMBL/GenBank/DDBJ whole genome shotgun (WGS) entry which is preliminary data.</text>
</comment>
<dbReference type="InterPro" id="IPR015424">
    <property type="entry name" value="PyrdxlP-dep_Trfase"/>
</dbReference>
<proteinExistence type="inferred from homology"/>
<dbReference type="GO" id="GO:0008483">
    <property type="term" value="F:transaminase activity"/>
    <property type="evidence" value="ECO:0007669"/>
    <property type="project" value="UniProtKB-KW"/>
</dbReference>
<dbReference type="Pfam" id="PF00202">
    <property type="entry name" value="Aminotran_3"/>
    <property type="match status" value="1"/>
</dbReference>
<dbReference type="InterPro" id="IPR015422">
    <property type="entry name" value="PyrdxlP-dep_Trfase_small"/>
</dbReference>
<dbReference type="GO" id="GO:0030170">
    <property type="term" value="F:pyridoxal phosphate binding"/>
    <property type="evidence" value="ECO:0007669"/>
    <property type="project" value="InterPro"/>
</dbReference>
<comment type="cofactor">
    <cofactor evidence="1">
        <name>pyridoxal 5'-phosphate</name>
        <dbReference type="ChEBI" id="CHEBI:597326"/>
    </cofactor>
</comment>
<keyword evidence="3 4" id="KW-0663">Pyridoxal phosphate</keyword>
<dbReference type="Proteomes" id="UP000599578">
    <property type="component" value="Unassembled WGS sequence"/>
</dbReference>
<dbReference type="InterPro" id="IPR049704">
    <property type="entry name" value="Aminotrans_3_PPA_site"/>
</dbReference>
<keyword evidence="6" id="KW-1185">Reference proteome</keyword>
<gene>
    <name evidence="5" type="ORF">GCM10011348_23400</name>
</gene>
<comment type="similarity">
    <text evidence="2 4">Belongs to the class-III pyridoxal-phosphate-dependent aminotransferase family.</text>
</comment>
<keyword evidence="5" id="KW-0808">Transferase</keyword>
<sequence length="455" mass="50576">MQQLELKKEGDINQSDERQRWQAERLDRASRDLLEADARYFLHQAMSTPCLNALEGCDGIYLQDLQGRRYMDFHGNNVHQLGYGHPHLVARLRQQLDELPFCPRRYTSQVAVDCARRLTELAPGDLNRVLFAPGGTSVIGMALKLARLVTGRHKVVSLWDSFHGASMDAIAVGGTHSFEKGLGPLLPGVERIPPPTRYRGPFASQDDDLAYADYLEYVLEKDPQVGVFLAETVRNTDAQIPSRAYWQRVREICDRHGVLLVLDEIPIALGRTGTLFACERYGIEPDILCIGKGLGGGIVPFAAMLARDGLNIAEDVSLGHYTHEKSPLGCAAALATLDVIEQEDLLAKVQDHEQFMAVELKRLARRFALIGDVRGVGLLWGLELVKDRKTRERASDEADAVMYACLDAGLSFKVSQGNVLQLSPPLIITRDQLGQAIAMLERALEQVSHRFGYSH</sequence>
<dbReference type="Gene3D" id="3.40.640.10">
    <property type="entry name" value="Type I PLP-dependent aspartate aminotransferase-like (Major domain)"/>
    <property type="match status" value="1"/>
</dbReference>
<accession>A0A917ZHN6</accession>
<evidence type="ECO:0000313" key="6">
    <source>
        <dbReference type="Proteomes" id="UP000599578"/>
    </source>
</evidence>
<organism evidence="5 6">
    <name type="scientific">Marinobacterium nitratireducens</name>
    <dbReference type="NCBI Taxonomy" id="518897"/>
    <lineage>
        <taxon>Bacteria</taxon>
        <taxon>Pseudomonadati</taxon>
        <taxon>Pseudomonadota</taxon>
        <taxon>Gammaproteobacteria</taxon>
        <taxon>Oceanospirillales</taxon>
        <taxon>Oceanospirillaceae</taxon>
        <taxon>Marinobacterium</taxon>
    </lineage>
</organism>